<dbReference type="PROSITE" id="PS00166">
    <property type="entry name" value="ENOYL_COA_HYDRATASE"/>
    <property type="match status" value="1"/>
</dbReference>
<dbReference type="PANTHER" id="PTHR11941">
    <property type="entry name" value="ENOYL-COA HYDRATASE-RELATED"/>
    <property type="match status" value="1"/>
</dbReference>
<evidence type="ECO:0000313" key="3">
    <source>
        <dbReference type="EMBL" id="KUG05407.1"/>
    </source>
</evidence>
<dbReference type="Pfam" id="PF00378">
    <property type="entry name" value="ECH_1"/>
    <property type="match status" value="1"/>
</dbReference>
<dbReference type="Gene3D" id="1.10.12.10">
    <property type="entry name" value="Lyase 2-enoyl-coa Hydratase, Chain A, domain 2"/>
    <property type="match status" value="1"/>
</dbReference>
<dbReference type="GO" id="GO:0004300">
    <property type="term" value="F:enoyl-CoA hydratase activity"/>
    <property type="evidence" value="ECO:0007669"/>
    <property type="project" value="UniProtKB-EC"/>
</dbReference>
<dbReference type="CDD" id="cd06558">
    <property type="entry name" value="crotonase-like"/>
    <property type="match status" value="1"/>
</dbReference>
<dbReference type="FunFam" id="1.10.12.10:FF:000001">
    <property type="entry name" value="Probable enoyl-CoA hydratase, mitochondrial"/>
    <property type="match status" value="1"/>
</dbReference>
<dbReference type="FunFam" id="3.90.226.10:FF:000009">
    <property type="entry name" value="Carnitinyl-CoA dehydratase"/>
    <property type="match status" value="1"/>
</dbReference>
<dbReference type="InterPro" id="IPR001753">
    <property type="entry name" value="Enoyl-CoA_hydra/iso"/>
</dbReference>
<proteinExistence type="inferred from homology"/>
<dbReference type="InterPro" id="IPR018376">
    <property type="entry name" value="Enoyl-CoA_hyd/isom_CS"/>
</dbReference>
<evidence type="ECO:0000256" key="1">
    <source>
        <dbReference type="ARBA" id="ARBA00005254"/>
    </source>
</evidence>
<dbReference type="Gene3D" id="3.90.226.10">
    <property type="entry name" value="2-enoyl-CoA Hydratase, Chain A, domain 1"/>
    <property type="match status" value="1"/>
</dbReference>
<dbReference type="SUPFAM" id="SSF52096">
    <property type="entry name" value="ClpP/crotonase"/>
    <property type="match status" value="1"/>
</dbReference>
<organism evidence="3">
    <name type="scientific">hydrocarbon metagenome</name>
    <dbReference type="NCBI Taxonomy" id="938273"/>
    <lineage>
        <taxon>unclassified sequences</taxon>
        <taxon>metagenomes</taxon>
        <taxon>ecological metagenomes</taxon>
    </lineage>
</organism>
<dbReference type="GO" id="GO:0006635">
    <property type="term" value="P:fatty acid beta-oxidation"/>
    <property type="evidence" value="ECO:0007669"/>
    <property type="project" value="TreeGrafter"/>
</dbReference>
<dbReference type="InterPro" id="IPR029045">
    <property type="entry name" value="ClpP/crotonase-like_dom_sf"/>
</dbReference>
<sequence>MKTYKTIIVEKKEGIGILTLNRPEVFNAISQELIDEMRDALLNINLDDEIKVLIITGAGKGFQAGADIKELSEMSPISILRWNEGLVRVIAALEKLRQPVIAAINGLALGGGLELALGCQIRIAVAGAKLGLPEVKLGIIPGTGGTQRLPRIIGKGRAYEMLLTGDPIDAQEGLRIGLINQVVPKGEALKAAEEMAQKIVCNGPLALELCKDAVEIGMDLPLEQAVQYSQKNCITCFSTEDMKEGTTAFIEKRKAEFKGK</sequence>
<dbReference type="EC" id="4.2.1.17" evidence="3"/>
<dbReference type="PANTHER" id="PTHR11941:SF54">
    <property type="entry name" value="ENOYL-COA HYDRATASE, MITOCHONDRIAL"/>
    <property type="match status" value="1"/>
</dbReference>
<name>A0A0W8E9W2_9ZZZZ</name>
<comment type="similarity">
    <text evidence="1">Belongs to the enoyl-CoA hydratase/isomerase family.</text>
</comment>
<reference evidence="3" key="1">
    <citation type="journal article" date="2015" name="Proc. Natl. Acad. Sci. U.S.A.">
        <title>Networks of energetic and metabolic interactions define dynamics in microbial communities.</title>
        <authorList>
            <person name="Embree M."/>
            <person name="Liu J.K."/>
            <person name="Al-Bassam M.M."/>
            <person name="Zengler K."/>
        </authorList>
    </citation>
    <scope>NUCLEOTIDE SEQUENCE</scope>
</reference>
<dbReference type="AlphaFoldDB" id="A0A0W8E9W2"/>
<evidence type="ECO:0000256" key="2">
    <source>
        <dbReference type="ARBA" id="ARBA00023239"/>
    </source>
</evidence>
<gene>
    <name evidence="3" type="ORF">ASZ90_017167</name>
</gene>
<accession>A0A0W8E9W2</accession>
<comment type="caution">
    <text evidence="3">The sequence shown here is derived from an EMBL/GenBank/DDBJ whole genome shotgun (WGS) entry which is preliminary data.</text>
</comment>
<protein>
    <submittedName>
        <fullName evidence="3">Enoyl-coa hydratase</fullName>
        <ecNumber evidence="3">4.2.1.17</ecNumber>
    </submittedName>
</protein>
<dbReference type="InterPro" id="IPR014748">
    <property type="entry name" value="Enoyl-CoA_hydra_C"/>
</dbReference>
<dbReference type="EMBL" id="LNQE01001814">
    <property type="protein sequence ID" value="KUG05407.1"/>
    <property type="molecule type" value="Genomic_DNA"/>
</dbReference>
<keyword evidence="2 3" id="KW-0456">Lyase</keyword>